<dbReference type="Proteomes" id="UP000011021">
    <property type="component" value="Unassembled WGS sequence"/>
</dbReference>
<reference evidence="5 6" key="1">
    <citation type="submission" date="2010-12" db="EMBL/GenBank/DDBJ databases">
        <authorList>
            <person name="Muzny D."/>
            <person name="Qin X."/>
            <person name="Deng J."/>
            <person name="Jiang H."/>
            <person name="Liu Y."/>
            <person name="Qu J."/>
            <person name="Song X.-Z."/>
            <person name="Zhang L."/>
            <person name="Thornton R."/>
            <person name="Coyle M."/>
            <person name="Francisco L."/>
            <person name="Jackson L."/>
            <person name="Javaid M."/>
            <person name="Korchina V."/>
            <person name="Kovar C."/>
            <person name="Mata R."/>
            <person name="Mathew T."/>
            <person name="Ngo R."/>
            <person name="Nguyen L."/>
            <person name="Nguyen N."/>
            <person name="Okwuonu G."/>
            <person name="Ongeri F."/>
            <person name="Pham C."/>
            <person name="Simmons D."/>
            <person name="Wilczek-Boney K."/>
            <person name="Hale W."/>
            <person name="Jakkamsetti A."/>
            <person name="Pham P."/>
            <person name="Ruth R."/>
            <person name="San Lucas F."/>
            <person name="Warren J."/>
            <person name="Zhang J."/>
            <person name="Zhao Z."/>
            <person name="Zhou C."/>
            <person name="Zhu D."/>
            <person name="Lee S."/>
            <person name="Bess C."/>
            <person name="Blankenburg K."/>
            <person name="Forbes L."/>
            <person name="Fu Q."/>
            <person name="Gubbala S."/>
            <person name="Hirani K."/>
            <person name="Jayaseelan J.C."/>
            <person name="Lara F."/>
            <person name="Munidasa M."/>
            <person name="Palculict T."/>
            <person name="Patil S."/>
            <person name="Pu L.-L."/>
            <person name="Saada N."/>
            <person name="Tang L."/>
            <person name="Weissenberger G."/>
            <person name="Zhu Y."/>
            <person name="Hemphill L."/>
            <person name="Shang Y."/>
            <person name="Youmans B."/>
            <person name="Ayvaz T."/>
            <person name="Ross M."/>
            <person name="Santibanez J."/>
            <person name="Aqrawi P."/>
            <person name="Gross S."/>
            <person name="Joshi V."/>
            <person name="Fowler G."/>
            <person name="Nazareth L."/>
            <person name="Reid J."/>
            <person name="Worley K."/>
            <person name="Petrosino J."/>
            <person name="Highlander S."/>
            <person name="Gibbs R."/>
        </authorList>
    </citation>
    <scope>NUCLEOTIDE SEQUENCE [LARGE SCALE GENOMIC DNA]</scope>
    <source>
        <strain evidence="5 6">ATCC 51599</strain>
    </source>
</reference>
<evidence type="ECO:0000256" key="3">
    <source>
        <dbReference type="PIRSR" id="PIRSR006241-50"/>
    </source>
</evidence>
<keyword evidence="5" id="KW-0255">Endonuclease</keyword>
<keyword evidence="1 2" id="KW-0413">Isomerase</keyword>
<dbReference type="SUPFAM" id="SSF51658">
    <property type="entry name" value="Xylose isomerase-like"/>
    <property type="match status" value="1"/>
</dbReference>
<dbReference type="GO" id="GO:0004519">
    <property type="term" value="F:endonuclease activity"/>
    <property type="evidence" value="ECO:0007669"/>
    <property type="project" value="UniProtKB-KW"/>
</dbReference>
<dbReference type="AlphaFoldDB" id="E7RUJ0"/>
<protein>
    <submittedName>
        <fullName evidence="5">AP endonuclease, family 2</fullName>
    </submittedName>
</protein>
<dbReference type="STRING" id="887898.HMPREF0551_0156"/>
<organism evidence="5 6">
    <name type="scientific">Lautropia mirabilis ATCC 51599</name>
    <dbReference type="NCBI Taxonomy" id="887898"/>
    <lineage>
        <taxon>Bacteria</taxon>
        <taxon>Pseudomonadati</taxon>
        <taxon>Pseudomonadota</taxon>
        <taxon>Betaproteobacteria</taxon>
        <taxon>Burkholderiales</taxon>
        <taxon>Burkholderiaceae</taxon>
        <taxon>Lautropia</taxon>
    </lineage>
</organism>
<evidence type="ECO:0000259" key="4">
    <source>
        <dbReference type="Pfam" id="PF01261"/>
    </source>
</evidence>
<dbReference type="EMBL" id="AEQP01000001">
    <property type="protein sequence ID" value="EFV95973.1"/>
    <property type="molecule type" value="Genomic_DNA"/>
</dbReference>
<dbReference type="PIRSF" id="PIRSF006241">
    <property type="entry name" value="HyI"/>
    <property type="match status" value="1"/>
</dbReference>
<dbReference type="RefSeq" id="WP_005671913.1">
    <property type="nucleotide sequence ID" value="NZ_CP146288.1"/>
</dbReference>
<dbReference type="InterPro" id="IPR013022">
    <property type="entry name" value="Xyl_isomerase-like_TIM-brl"/>
</dbReference>
<dbReference type="HOGENOM" id="CLU_050006_1_1_4"/>
<dbReference type="InterPro" id="IPR053398">
    <property type="entry name" value="HPT_OtnI_isomerases"/>
</dbReference>
<name>E7RUJ0_9BURK</name>
<keyword evidence="6" id="KW-1185">Reference proteome</keyword>
<dbReference type="PANTHER" id="PTHR43489">
    <property type="entry name" value="ISOMERASE"/>
    <property type="match status" value="1"/>
</dbReference>
<feature type="domain" description="Xylose isomerase-like TIM barrel" evidence="4">
    <location>
        <begin position="21"/>
        <end position="258"/>
    </location>
</feature>
<sequence>MPRFAANLSFLYTDLPFPERFAAAARDGFRAVEYLFPYEHEAETLARLLKENGLQQALFNAPPGNWEAGERGLAALPGREAEFLQGIERALQYARTLHCPRIHVMAGLKPVTADTLACWQQNLQRATTLAAQAGVQILIEPINSRDMPGYLLDSLDTAEALLEHNPALKLQLDLYHLQIIRGDLSVLLHRLIPTGRVGHIQIAGVPDRHEPDIGEVNYPHLFRLLDDLGYDGWIGCEYRPARGQAPHATHDGLGWMKAWL</sequence>
<accession>E7RUJ0</accession>
<dbReference type="InterPro" id="IPR050417">
    <property type="entry name" value="Sugar_Epim/Isomerase"/>
</dbReference>
<dbReference type="PANTHER" id="PTHR43489:SF6">
    <property type="entry name" value="HYDROXYPYRUVATE ISOMERASE-RELATED"/>
    <property type="match status" value="1"/>
</dbReference>
<dbReference type="Pfam" id="PF01261">
    <property type="entry name" value="AP_endonuc_2"/>
    <property type="match status" value="1"/>
</dbReference>
<feature type="active site" description="Proton donor/acceptor" evidence="3">
    <location>
        <position position="140"/>
    </location>
</feature>
<dbReference type="InterPro" id="IPR026040">
    <property type="entry name" value="HyI-like"/>
</dbReference>
<comment type="similarity">
    <text evidence="2">Belongs to the hyi family.</text>
</comment>
<comment type="caution">
    <text evidence="5">The sequence shown here is derived from an EMBL/GenBank/DDBJ whole genome shotgun (WGS) entry which is preliminary data.</text>
</comment>
<dbReference type="eggNOG" id="COG3622">
    <property type="taxonomic scope" value="Bacteria"/>
</dbReference>
<evidence type="ECO:0000256" key="2">
    <source>
        <dbReference type="PIRNR" id="PIRNR006241"/>
    </source>
</evidence>
<dbReference type="FunFam" id="3.20.20.150:FF:000007">
    <property type="entry name" value="Hydroxypyruvate isomerase"/>
    <property type="match status" value="1"/>
</dbReference>
<evidence type="ECO:0000313" key="6">
    <source>
        <dbReference type="Proteomes" id="UP000011021"/>
    </source>
</evidence>
<dbReference type="Gene3D" id="3.20.20.150">
    <property type="entry name" value="Divalent-metal-dependent TIM barrel enzymes"/>
    <property type="match status" value="1"/>
</dbReference>
<keyword evidence="5" id="KW-0540">Nuclease</keyword>
<dbReference type="NCBIfam" id="NF043033">
    <property type="entry name" value="OxoTetrIsom"/>
    <property type="match status" value="1"/>
</dbReference>
<keyword evidence="5" id="KW-0378">Hydrolase</keyword>
<evidence type="ECO:0000256" key="1">
    <source>
        <dbReference type="ARBA" id="ARBA00023235"/>
    </source>
</evidence>
<proteinExistence type="inferred from homology"/>
<dbReference type="GO" id="GO:0008903">
    <property type="term" value="F:hydroxypyruvate isomerase activity"/>
    <property type="evidence" value="ECO:0007669"/>
    <property type="project" value="TreeGrafter"/>
</dbReference>
<evidence type="ECO:0000313" key="5">
    <source>
        <dbReference type="EMBL" id="EFV95973.1"/>
    </source>
</evidence>
<dbReference type="GO" id="GO:0046487">
    <property type="term" value="P:glyoxylate metabolic process"/>
    <property type="evidence" value="ECO:0007669"/>
    <property type="project" value="TreeGrafter"/>
</dbReference>
<dbReference type="InterPro" id="IPR036237">
    <property type="entry name" value="Xyl_isomerase-like_sf"/>
</dbReference>
<feature type="active site" description="Proton donor/acceptor" evidence="3">
    <location>
        <position position="237"/>
    </location>
</feature>
<gene>
    <name evidence="5" type="ORF">HMPREF0551_0156</name>
</gene>